<proteinExistence type="predicted"/>
<name>A0A2P2QPD9_RHIMU</name>
<accession>A0A2P2QPD9</accession>
<dbReference type="EMBL" id="GGEC01088369">
    <property type="protein sequence ID" value="MBX68853.1"/>
    <property type="molecule type" value="Transcribed_RNA"/>
</dbReference>
<protein>
    <submittedName>
        <fullName evidence="1">Uncharacterized protein</fullName>
    </submittedName>
</protein>
<sequence>MDGFRWGLGGANRRILLHEHVVS</sequence>
<dbReference type="AlphaFoldDB" id="A0A2P2QPD9"/>
<reference evidence="1" key="1">
    <citation type="submission" date="2018-02" db="EMBL/GenBank/DDBJ databases">
        <title>Rhizophora mucronata_Transcriptome.</title>
        <authorList>
            <person name="Meera S.P."/>
            <person name="Sreeshan A."/>
            <person name="Augustine A."/>
        </authorList>
    </citation>
    <scope>NUCLEOTIDE SEQUENCE</scope>
    <source>
        <tissue evidence="1">Leaf</tissue>
    </source>
</reference>
<organism evidence="1">
    <name type="scientific">Rhizophora mucronata</name>
    <name type="common">Asiatic mangrove</name>
    <dbReference type="NCBI Taxonomy" id="61149"/>
    <lineage>
        <taxon>Eukaryota</taxon>
        <taxon>Viridiplantae</taxon>
        <taxon>Streptophyta</taxon>
        <taxon>Embryophyta</taxon>
        <taxon>Tracheophyta</taxon>
        <taxon>Spermatophyta</taxon>
        <taxon>Magnoliopsida</taxon>
        <taxon>eudicotyledons</taxon>
        <taxon>Gunneridae</taxon>
        <taxon>Pentapetalae</taxon>
        <taxon>rosids</taxon>
        <taxon>fabids</taxon>
        <taxon>Malpighiales</taxon>
        <taxon>Rhizophoraceae</taxon>
        <taxon>Rhizophora</taxon>
    </lineage>
</organism>
<evidence type="ECO:0000313" key="1">
    <source>
        <dbReference type="EMBL" id="MBX68853.1"/>
    </source>
</evidence>